<feature type="coiled-coil region" evidence="1">
    <location>
        <begin position="149"/>
        <end position="238"/>
    </location>
</feature>
<evidence type="ECO:0000256" key="1">
    <source>
        <dbReference type="SAM" id="Coils"/>
    </source>
</evidence>
<comment type="caution">
    <text evidence="3">The sequence shown here is derived from an EMBL/GenBank/DDBJ whole genome shotgun (WGS) entry which is preliminary data.</text>
</comment>
<evidence type="ECO:0000313" key="3">
    <source>
        <dbReference type="EMBL" id="RLG70041.1"/>
    </source>
</evidence>
<sequence>MPRARLVERCLQRLSYLQVKIRDINWAELSRHGFVKEASNALQDLLEVESTLKELKKETKEIKSREFDELLGEYKRTLSLLQKNIEFEEKKEPKGRLIHELEAEENPELFASLQQKVLSLLLRTRFFIERLNILLSKEKARLLEKGEEQEQLLELLHQKEKELQELKQKYNEVRKSVFFGMEEASAADLEEELTKARLALEREKKKLEDMFADYRAKIASLQADFMSLADRLEELQRYFDSFCEKSSELTLLLKKERDFAKKLVLDMEAEVLELRNTYSRELLNLEEAKLEARKDAERELMQRIRKLEDELLAKEELLKHFRDLAKSKDSEARELEERIAFLNAAMRAHEAEHVKRKAEKTRKAKNMTAKKKRKR</sequence>
<protein>
    <submittedName>
        <fullName evidence="3">Uncharacterized protein</fullName>
    </submittedName>
</protein>
<dbReference type="Proteomes" id="UP000277633">
    <property type="component" value="Unassembled WGS sequence"/>
</dbReference>
<evidence type="ECO:0000256" key="2">
    <source>
        <dbReference type="SAM" id="MobiDB-lite"/>
    </source>
</evidence>
<feature type="region of interest" description="Disordered" evidence="2">
    <location>
        <begin position="351"/>
        <end position="375"/>
    </location>
</feature>
<name>A0A497JH34_9ARCH</name>
<reference evidence="3 4" key="1">
    <citation type="submission" date="2018-06" db="EMBL/GenBank/DDBJ databases">
        <title>Extensive metabolic versatility and redundancy in microbially diverse, dynamic hydrothermal sediments.</title>
        <authorList>
            <person name="Dombrowski N."/>
            <person name="Teske A."/>
            <person name="Baker B.J."/>
        </authorList>
    </citation>
    <scope>NUCLEOTIDE SEQUENCE [LARGE SCALE GENOMIC DNA]</scope>
    <source>
        <strain evidence="3">B9_G13</strain>
    </source>
</reference>
<feature type="compositionally biased region" description="Basic residues" evidence="2">
    <location>
        <begin position="354"/>
        <end position="375"/>
    </location>
</feature>
<evidence type="ECO:0000313" key="4">
    <source>
        <dbReference type="Proteomes" id="UP000277633"/>
    </source>
</evidence>
<proteinExistence type="predicted"/>
<dbReference type="AlphaFoldDB" id="A0A497JH34"/>
<dbReference type="EMBL" id="QMWO01000027">
    <property type="protein sequence ID" value="RLG70041.1"/>
    <property type="molecule type" value="Genomic_DNA"/>
</dbReference>
<feature type="coiled-coil region" evidence="1">
    <location>
        <begin position="38"/>
        <end position="91"/>
    </location>
</feature>
<keyword evidence="1" id="KW-0175">Coiled coil</keyword>
<organism evidence="3 4">
    <name type="scientific">Candidatus Iainarchaeum sp</name>
    <dbReference type="NCBI Taxonomy" id="3101447"/>
    <lineage>
        <taxon>Archaea</taxon>
        <taxon>Candidatus Iainarchaeota</taxon>
        <taxon>Candidatus Iainarchaeia</taxon>
        <taxon>Candidatus Iainarchaeales</taxon>
        <taxon>Candidatus Iainarchaeaceae</taxon>
        <taxon>Candidatus Iainarchaeum</taxon>
    </lineage>
</organism>
<accession>A0A497JH34</accession>
<gene>
    <name evidence="3" type="ORF">DRO07_01160</name>
</gene>